<dbReference type="EC" id="6.3.5.4" evidence="3"/>
<dbReference type="InterPro" id="IPR051786">
    <property type="entry name" value="ASN_synthetase/amidase"/>
</dbReference>
<evidence type="ECO:0000256" key="5">
    <source>
        <dbReference type="ARBA" id="ARBA00022840"/>
    </source>
</evidence>
<proteinExistence type="inferred from homology"/>
<feature type="active site" description="For GATase activity" evidence="8">
    <location>
        <position position="2"/>
    </location>
</feature>
<dbReference type="EMBL" id="JTDI01000001">
    <property type="protein sequence ID" value="KHK93074.1"/>
    <property type="molecule type" value="Genomic_DNA"/>
</dbReference>
<evidence type="ECO:0000256" key="9">
    <source>
        <dbReference type="PIRSR" id="PIRSR001589-2"/>
    </source>
</evidence>
<dbReference type="SUPFAM" id="SSF52402">
    <property type="entry name" value="Adenine nucleotide alpha hydrolases-like"/>
    <property type="match status" value="1"/>
</dbReference>
<dbReference type="PIRSF" id="PIRSF001589">
    <property type="entry name" value="Asn_synthetase_glu-h"/>
    <property type="match status" value="1"/>
</dbReference>
<dbReference type="CDD" id="cd01991">
    <property type="entry name" value="Asn_synthase_B_C"/>
    <property type="match status" value="1"/>
</dbReference>
<evidence type="ECO:0000256" key="7">
    <source>
        <dbReference type="ARBA" id="ARBA00048741"/>
    </source>
</evidence>
<dbReference type="InterPro" id="IPR006426">
    <property type="entry name" value="Asn_synth_AEB"/>
</dbReference>
<organism evidence="12 13">
    <name type="scientific">Novosphingobium malaysiense</name>
    <dbReference type="NCBI Taxonomy" id="1348853"/>
    <lineage>
        <taxon>Bacteria</taxon>
        <taxon>Pseudomonadati</taxon>
        <taxon>Pseudomonadota</taxon>
        <taxon>Alphaproteobacteria</taxon>
        <taxon>Sphingomonadales</taxon>
        <taxon>Sphingomonadaceae</taxon>
        <taxon>Novosphingobium</taxon>
    </lineage>
</organism>
<gene>
    <name evidence="12" type="ORF">LK12_01565</name>
</gene>
<dbReference type="PROSITE" id="PS51278">
    <property type="entry name" value="GATASE_TYPE_2"/>
    <property type="match status" value="1"/>
</dbReference>
<dbReference type="GO" id="GO:0005524">
    <property type="term" value="F:ATP binding"/>
    <property type="evidence" value="ECO:0007669"/>
    <property type="project" value="UniProtKB-KW"/>
</dbReference>
<dbReference type="PANTHER" id="PTHR43284">
    <property type="entry name" value="ASPARAGINE SYNTHETASE (GLUTAMINE-HYDROLYZING)"/>
    <property type="match status" value="1"/>
</dbReference>
<keyword evidence="5 9" id="KW-0067">ATP-binding</keyword>
<comment type="caution">
    <text evidence="12">The sequence shown here is derived from an EMBL/GenBank/DDBJ whole genome shotgun (WGS) entry which is preliminary data.</text>
</comment>
<dbReference type="PANTHER" id="PTHR43284:SF1">
    <property type="entry name" value="ASPARAGINE SYNTHETASE"/>
    <property type="match status" value="1"/>
</dbReference>
<evidence type="ECO:0000313" key="12">
    <source>
        <dbReference type="EMBL" id="KHK93074.1"/>
    </source>
</evidence>
<dbReference type="GO" id="GO:0004066">
    <property type="term" value="F:asparagine synthase (glutamine-hydrolyzing) activity"/>
    <property type="evidence" value="ECO:0007669"/>
    <property type="project" value="UniProtKB-EC"/>
</dbReference>
<keyword evidence="6 8" id="KW-0315">Glutamine amidotransferase</keyword>
<comment type="catalytic activity">
    <reaction evidence="7">
        <text>L-aspartate + L-glutamine + ATP + H2O = L-asparagine + L-glutamate + AMP + diphosphate + H(+)</text>
        <dbReference type="Rhea" id="RHEA:12228"/>
        <dbReference type="ChEBI" id="CHEBI:15377"/>
        <dbReference type="ChEBI" id="CHEBI:15378"/>
        <dbReference type="ChEBI" id="CHEBI:29985"/>
        <dbReference type="ChEBI" id="CHEBI:29991"/>
        <dbReference type="ChEBI" id="CHEBI:30616"/>
        <dbReference type="ChEBI" id="CHEBI:33019"/>
        <dbReference type="ChEBI" id="CHEBI:58048"/>
        <dbReference type="ChEBI" id="CHEBI:58359"/>
        <dbReference type="ChEBI" id="CHEBI:456215"/>
        <dbReference type="EC" id="6.3.5.4"/>
    </reaction>
</comment>
<dbReference type="AlphaFoldDB" id="A0A0B1ZUE8"/>
<evidence type="ECO:0000313" key="13">
    <source>
        <dbReference type="Proteomes" id="UP000031057"/>
    </source>
</evidence>
<evidence type="ECO:0000256" key="3">
    <source>
        <dbReference type="ARBA" id="ARBA00012737"/>
    </source>
</evidence>
<evidence type="ECO:0000256" key="1">
    <source>
        <dbReference type="ARBA" id="ARBA00005187"/>
    </source>
</evidence>
<evidence type="ECO:0000256" key="6">
    <source>
        <dbReference type="ARBA" id="ARBA00022962"/>
    </source>
</evidence>
<keyword evidence="8" id="KW-0061">Asparagine biosynthesis</keyword>
<dbReference type="STRING" id="1348853.LK12_01565"/>
<dbReference type="InterPro" id="IPR014729">
    <property type="entry name" value="Rossmann-like_a/b/a_fold"/>
</dbReference>
<dbReference type="InterPro" id="IPR029055">
    <property type="entry name" value="Ntn_hydrolases_N"/>
</dbReference>
<feature type="site" description="Important for beta-aspartyl-AMP intermediate formation" evidence="10">
    <location>
        <position position="368"/>
    </location>
</feature>
<feature type="domain" description="Glutamine amidotransferase type-2" evidence="11">
    <location>
        <begin position="2"/>
        <end position="217"/>
    </location>
</feature>
<comment type="similarity">
    <text evidence="2">Belongs to the asparagine synthetase family.</text>
</comment>
<dbReference type="InterPro" id="IPR001962">
    <property type="entry name" value="Asn_synthase"/>
</dbReference>
<dbReference type="NCBIfam" id="TIGR01536">
    <property type="entry name" value="asn_synth_AEB"/>
    <property type="match status" value="1"/>
</dbReference>
<evidence type="ECO:0000256" key="4">
    <source>
        <dbReference type="ARBA" id="ARBA00022741"/>
    </source>
</evidence>
<dbReference type="Proteomes" id="UP000031057">
    <property type="component" value="Unassembled WGS sequence"/>
</dbReference>
<accession>A0A0B1ZUE8</accession>
<evidence type="ECO:0000256" key="8">
    <source>
        <dbReference type="PIRSR" id="PIRSR001589-1"/>
    </source>
</evidence>
<evidence type="ECO:0000256" key="2">
    <source>
        <dbReference type="ARBA" id="ARBA00005752"/>
    </source>
</evidence>
<dbReference type="GO" id="GO:0006529">
    <property type="term" value="P:asparagine biosynthetic process"/>
    <property type="evidence" value="ECO:0007669"/>
    <property type="project" value="UniProtKB-KW"/>
</dbReference>
<comment type="pathway">
    <text evidence="1">Amino-acid biosynthesis; L-asparagine biosynthesis; L-asparagine from L-aspartate (L-Gln route): step 1/1.</text>
</comment>
<dbReference type="SUPFAM" id="SSF56235">
    <property type="entry name" value="N-terminal nucleophile aminohydrolases (Ntn hydrolases)"/>
    <property type="match status" value="1"/>
</dbReference>
<name>A0A0B1ZUE8_9SPHN</name>
<keyword evidence="13" id="KW-1185">Reference proteome</keyword>
<sequence>MCGITGWYRRGGRPVPRDAIARACDTIVHRGPDDSGIHIDGDIGLGHRRLSIVDLEGGHQPMFSADGRWAIVFNGEVYNFPDLRDELEAWGWQFSTHGDTETILAAYVRWGDEAWPKLEGMYGLAIWDAKERRLVLARDPLGIKPVYYTLQQGGLAFGSEIRTLRAMYSADGGALDFTVCERGVHDFFMFGHVQKPRSIWNEVNTLPPGHVLHIGPAGEPDIRQFWRPAFKVTEGLSEAEWIEQTQEWVSETTKRHMLADVTVGAFLSGGVDSSAIVASMARHATAPVKAFTMGFPGTSIDETEAAARIAMHLGCEHITLPLEPQDAGIMLPEVQRSHDEPCAATAAVPVWHLSKLAAEHVKVVLCGEGSDEIFAGYKRQRTALAAARTAPFLRMLEPVLAAIDHVPGMGSKRLNYLRQNARRFRQSAMLENNYQRFFQGTQISTPWVRDELYESGFHDRQVSDHPFADLEREYFGEPGARDLDPLAQFMLADLTVHMPASLLNRTDRGSMAHSLEARVPFLSHKLVDWALTMPRDMKLRGKVGKYALRKAVEPWLFPGALDERKLGFQLPFAEWFSGGFASFAQEAWTSSGASKSGYLRQDAVEKLFAEHAAGLANHGRILYAIAMFSCWWDQTFDAR</sequence>
<dbReference type="OrthoDB" id="9763290at2"/>
<dbReference type="GO" id="GO:0005829">
    <property type="term" value="C:cytosol"/>
    <property type="evidence" value="ECO:0007669"/>
    <property type="project" value="TreeGrafter"/>
</dbReference>
<reference evidence="12 13" key="1">
    <citation type="submission" date="2014-10" db="EMBL/GenBank/DDBJ databases">
        <title>Genome sequence of Novosphingobium malaysiense MUSC 273(T).</title>
        <authorList>
            <person name="Lee L.-H."/>
        </authorList>
    </citation>
    <scope>NUCLEOTIDE SEQUENCE [LARGE SCALE GENOMIC DNA]</scope>
    <source>
        <strain evidence="12 13">MUSC 273</strain>
    </source>
</reference>
<evidence type="ECO:0000256" key="10">
    <source>
        <dbReference type="PIRSR" id="PIRSR001589-3"/>
    </source>
</evidence>
<dbReference type="Gene3D" id="3.40.50.620">
    <property type="entry name" value="HUPs"/>
    <property type="match status" value="1"/>
</dbReference>
<dbReference type="Pfam" id="PF13537">
    <property type="entry name" value="GATase_7"/>
    <property type="match status" value="1"/>
</dbReference>
<protein>
    <recommendedName>
        <fullName evidence="3">asparagine synthase (glutamine-hydrolyzing)</fullName>
        <ecNumber evidence="3">6.3.5.4</ecNumber>
    </recommendedName>
</protein>
<dbReference type="Pfam" id="PF00733">
    <property type="entry name" value="Asn_synthase"/>
    <property type="match status" value="1"/>
</dbReference>
<dbReference type="InterPro" id="IPR033738">
    <property type="entry name" value="AsnB_N"/>
</dbReference>
<keyword evidence="8" id="KW-0028">Amino-acid biosynthesis</keyword>
<dbReference type="InterPro" id="IPR017932">
    <property type="entry name" value="GATase_2_dom"/>
</dbReference>
<dbReference type="Gene3D" id="3.60.20.10">
    <property type="entry name" value="Glutamine Phosphoribosylpyrophosphate, subunit 1, domain 1"/>
    <property type="match status" value="1"/>
</dbReference>
<dbReference type="CDD" id="cd00712">
    <property type="entry name" value="AsnB"/>
    <property type="match status" value="1"/>
</dbReference>
<dbReference type="RefSeq" id="WP_039278472.1">
    <property type="nucleotide sequence ID" value="NZ_JTDI01000001.1"/>
</dbReference>
<feature type="binding site" evidence="9">
    <location>
        <position position="99"/>
    </location>
    <ligand>
        <name>L-glutamine</name>
        <dbReference type="ChEBI" id="CHEBI:58359"/>
    </ligand>
</feature>
<evidence type="ECO:0000259" key="11">
    <source>
        <dbReference type="PROSITE" id="PS51278"/>
    </source>
</evidence>
<keyword evidence="4 9" id="KW-0547">Nucleotide-binding</keyword>